<dbReference type="GO" id="GO:0003712">
    <property type="term" value="F:transcription coregulator activity"/>
    <property type="evidence" value="ECO:0007669"/>
    <property type="project" value="InterPro"/>
</dbReference>
<dbReference type="Proteomes" id="UP001209570">
    <property type="component" value="Unassembled WGS sequence"/>
</dbReference>
<evidence type="ECO:0000313" key="8">
    <source>
        <dbReference type="EMBL" id="KAJ0394502.1"/>
    </source>
</evidence>
<evidence type="ECO:0000256" key="7">
    <source>
        <dbReference type="SAM" id="MobiDB-lite"/>
    </source>
</evidence>
<organism evidence="8 9">
    <name type="scientific">Pythium insidiosum</name>
    <name type="common">Pythiosis disease agent</name>
    <dbReference type="NCBI Taxonomy" id="114742"/>
    <lineage>
        <taxon>Eukaryota</taxon>
        <taxon>Sar</taxon>
        <taxon>Stramenopiles</taxon>
        <taxon>Oomycota</taxon>
        <taxon>Peronosporomycetes</taxon>
        <taxon>Pythiales</taxon>
        <taxon>Pythiaceae</taxon>
        <taxon>Pythium</taxon>
    </lineage>
</organism>
<dbReference type="InterPro" id="IPR019145">
    <property type="entry name" value="Mediator_Med10"/>
</dbReference>
<dbReference type="GO" id="GO:0006357">
    <property type="term" value="P:regulation of transcription by RNA polymerase II"/>
    <property type="evidence" value="ECO:0007669"/>
    <property type="project" value="InterPro"/>
</dbReference>
<evidence type="ECO:0000256" key="4">
    <source>
        <dbReference type="ARBA" id="ARBA00023163"/>
    </source>
</evidence>
<reference evidence="8" key="1">
    <citation type="submission" date="2021-12" db="EMBL/GenBank/DDBJ databases">
        <title>Prjna785345.</title>
        <authorList>
            <person name="Rujirawat T."/>
            <person name="Krajaejun T."/>
        </authorList>
    </citation>
    <scope>NUCLEOTIDE SEQUENCE</scope>
    <source>
        <strain evidence="8">Pi057C3</strain>
    </source>
</reference>
<comment type="subunit">
    <text evidence="6">Component of the Mediator complex.</text>
</comment>
<feature type="compositionally biased region" description="Acidic residues" evidence="7">
    <location>
        <begin position="14"/>
        <end position="48"/>
    </location>
</feature>
<evidence type="ECO:0000256" key="1">
    <source>
        <dbReference type="ARBA" id="ARBA00004123"/>
    </source>
</evidence>
<dbReference type="GO" id="GO:0016592">
    <property type="term" value="C:mediator complex"/>
    <property type="evidence" value="ECO:0007669"/>
    <property type="project" value="InterPro"/>
</dbReference>
<feature type="compositionally biased region" description="Polar residues" evidence="7">
    <location>
        <begin position="106"/>
        <end position="125"/>
    </location>
</feature>
<keyword evidence="6" id="KW-0010">Activator</keyword>
<proteinExistence type="inferred from homology"/>
<comment type="caution">
    <text evidence="8">The sequence shown here is derived from an EMBL/GenBank/DDBJ whole genome shotgun (WGS) entry which is preliminary data.</text>
</comment>
<comment type="similarity">
    <text evidence="2 6">Belongs to the Mediator complex subunit 10 family.</text>
</comment>
<feature type="compositionally biased region" description="Low complexity" evidence="7">
    <location>
        <begin position="72"/>
        <end position="85"/>
    </location>
</feature>
<evidence type="ECO:0000313" key="9">
    <source>
        <dbReference type="Proteomes" id="UP001209570"/>
    </source>
</evidence>
<feature type="compositionally biased region" description="Basic and acidic residues" evidence="7">
    <location>
        <begin position="49"/>
        <end position="61"/>
    </location>
</feature>
<comment type="function">
    <text evidence="6">Component of the Mediator complex, a coactivator involved in the regulated transcription of nearly all RNA polymerase II-dependent genes. Mediator functions as a bridge to convey information from gene-specific regulatory proteins to the basal RNA polymerase II transcription machinery. Mediator is recruited to promoters by direct interactions with regulatory proteins and serves as a scaffold for the assembly of a functional preinitiation complex with RNA polymerase II and the general transcription factors.</text>
</comment>
<keyword evidence="3 6" id="KW-0805">Transcription regulation</keyword>
<protein>
    <recommendedName>
        <fullName evidence="6">Mediator of RNA polymerase II transcription subunit 10</fullName>
    </recommendedName>
    <alternativeName>
        <fullName evidence="6">Mediator complex subunit 10</fullName>
    </alternativeName>
</protein>
<evidence type="ECO:0000256" key="3">
    <source>
        <dbReference type="ARBA" id="ARBA00023015"/>
    </source>
</evidence>
<dbReference type="AlphaFoldDB" id="A0AAD5M4L2"/>
<comment type="subcellular location">
    <subcellularLocation>
        <location evidence="1 6">Nucleus</location>
    </subcellularLocation>
</comment>
<gene>
    <name evidence="6" type="primary">MED10</name>
    <name evidence="8" type="ORF">P43SY_003926</name>
</gene>
<evidence type="ECO:0000256" key="6">
    <source>
        <dbReference type="RuleBase" id="RU364146"/>
    </source>
</evidence>
<dbReference type="Pfam" id="PF09748">
    <property type="entry name" value="Med10"/>
    <property type="match status" value="1"/>
</dbReference>
<keyword evidence="4 6" id="KW-0804">Transcription</keyword>
<sequence>MAGKAASRGGGALEIDDEEMPERMEEDNEDANDTNDDEEEEEDDEDEEKEHFFSDIVPSDRDQEDAVGGGPASVTPAAAPSTGPGKSDHERRAQVSASPYIAPFTPLSSPTQSRPKTPSSVSAAQRQAGGKKPHLVPMKNGSGTTLAGGVSGAGSGPSKVLKDDVIAHLPTELVDALMSTVQTLDKLILGVEDFRPEQLGFLTDKVNTYVELLKAVDATGATYDALLPLEVLEMLDGSENTNPELYTKKQLELCQHESERAAGKVETLEVLRGELDSGLAELIADYRSATESSGA</sequence>
<keyword evidence="5 6" id="KW-0539">Nucleus</keyword>
<evidence type="ECO:0000256" key="2">
    <source>
        <dbReference type="ARBA" id="ARBA00005389"/>
    </source>
</evidence>
<feature type="region of interest" description="Disordered" evidence="7">
    <location>
        <begin position="1"/>
        <end position="141"/>
    </location>
</feature>
<name>A0AAD5M4L2_PYTIN</name>
<accession>A0AAD5M4L2</accession>
<keyword evidence="9" id="KW-1185">Reference proteome</keyword>
<dbReference type="EMBL" id="JAKCXM010000406">
    <property type="protein sequence ID" value="KAJ0394502.1"/>
    <property type="molecule type" value="Genomic_DNA"/>
</dbReference>
<evidence type="ECO:0000256" key="5">
    <source>
        <dbReference type="ARBA" id="ARBA00023242"/>
    </source>
</evidence>